<sequence length="266" mass="28030">MNIIIPTPVPNDHQIPCQELDTLRVVLAEDLSPPLADEDVERLEQHLVVDAVYLGAPRPLALAQLVHGQHAALLPRLLDVLLDLARPLLRLAPVHEHDLPLTAAVTPGRVLDPPVLLHEVEQLADVGHAQPPVQPPVVEEVRVGGGGEPQAEDAVVPRVGEHEGGPLGELGVVGGQAGNEYSRGKRKDDASAPAAAVDAAAIFGECREGGWGDSFARRLGVLGVGLVAQRCRIWGRWDGGLVGGAQRLNYVGGGVEQLLTLGPPTT</sequence>
<evidence type="ECO:0000313" key="2">
    <source>
        <dbReference type="EMBL" id="CAG9998969.1"/>
    </source>
</evidence>
<dbReference type="OrthoDB" id="10536717at2759"/>
<reference evidence="3" key="1">
    <citation type="submission" date="2019-06" db="EMBL/GenBank/DDBJ databases">
        <authorList>
            <person name="Broberg M."/>
        </authorList>
    </citation>
    <scope>NUCLEOTIDE SEQUENCE [LARGE SCALE GENOMIC DNA]</scope>
</reference>
<comment type="caution">
    <text evidence="2">The sequence shown here is derived from an EMBL/GenBank/DDBJ whole genome shotgun (WGS) entry which is preliminary data.</text>
</comment>
<evidence type="ECO:0000256" key="1">
    <source>
        <dbReference type="SAM" id="MobiDB-lite"/>
    </source>
</evidence>
<dbReference type="EMBL" id="CABFNO020001553">
    <property type="protein sequence ID" value="CAG9998969.1"/>
    <property type="molecule type" value="Genomic_DNA"/>
</dbReference>
<feature type="compositionally biased region" description="Gly residues" evidence="1">
    <location>
        <begin position="165"/>
        <end position="177"/>
    </location>
</feature>
<proteinExistence type="predicted"/>
<organism evidence="2 3">
    <name type="scientific">Clonostachys byssicola</name>
    <dbReference type="NCBI Taxonomy" id="160290"/>
    <lineage>
        <taxon>Eukaryota</taxon>
        <taxon>Fungi</taxon>
        <taxon>Dikarya</taxon>
        <taxon>Ascomycota</taxon>
        <taxon>Pezizomycotina</taxon>
        <taxon>Sordariomycetes</taxon>
        <taxon>Hypocreomycetidae</taxon>
        <taxon>Hypocreales</taxon>
        <taxon>Bionectriaceae</taxon>
        <taxon>Clonostachys</taxon>
    </lineage>
</organism>
<name>A0A9N9UWG1_9HYPO</name>
<protein>
    <submittedName>
        <fullName evidence="2">Uncharacterized protein</fullName>
    </submittedName>
</protein>
<keyword evidence="3" id="KW-1185">Reference proteome</keyword>
<dbReference type="Proteomes" id="UP000754883">
    <property type="component" value="Unassembled WGS sequence"/>
</dbReference>
<accession>A0A9N9UWG1</accession>
<evidence type="ECO:0000313" key="3">
    <source>
        <dbReference type="Proteomes" id="UP000754883"/>
    </source>
</evidence>
<gene>
    <name evidence="2" type="ORF">CBYS24578_00002206</name>
</gene>
<reference evidence="2 3" key="2">
    <citation type="submission" date="2021-10" db="EMBL/GenBank/DDBJ databases">
        <authorList>
            <person name="Piombo E."/>
        </authorList>
    </citation>
    <scope>NUCLEOTIDE SEQUENCE [LARGE SCALE GENOMIC DNA]</scope>
</reference>
<dbReference type="AlphaFoldDB" id="A0A9N9UWG1"/>
<feature type="region of interest" description="Disordered" evidence="1">
    <location>
        <begin position="159"/>
        <end position="190"/>
    </location>
</feature>